<dbReference type="Pfam" id="PF18582">
    <property type="entry name" value="HZS_alpha"/>
    <property type="match status" value="1"/>
</dbReference>
<sequence>MRRFFRTSVLPALAGLALALAGCSQVPQQAPSSRDLDKAAAATATATAATQPRQAAAAHGVAKAISNPILFVTQVPTQNGDPFASRLSTFANHMPSMGSALRGGDLMIRYPDGTLRNLTREAGYGMDGLQGANAIAVREPTVHWSGTRAIFSMVRGAPAQRYGSTDGKWQLYEVTGLGRGETARITRVAGQPSNYNNVSPLYTSDGDILFTSDSPRRGESHLYPNLDEYESTPTVTGIFRLDVASGQVRLLNHVPSGAFSPTIDSYGRVIYTRWDHLQHDQQQDGALAGAYSYDPFNYASEAANASRAGTVRDTFPERREQSTSAYGRVNRFMYNLFTPWQMNQDGTDELTLNHIGRHELFGDYGYVVKSFMDDNALSDNVNQANFANRKHIRMDGGIFHIRENPVEPGIYYGISAREFGEGTTNQIVRITGAPTLNAEQMVITDATPPPGSAGRFRNPLPLTTGDMVASHTVDAAFSGSSRLRLHQLNRNGSGLFVAGTALTPGIRKTVSWWTDAASPREYSGELWELEPVEVVARTPPPATAHPAIASPERAVLNGEGVDEAALRAWLRSNELALIVTRNQTSRDRSDTQQPYNLRVPGGVRKTRGNGRVYDIAHYQIVQANLVRGYGSGIRGRRPVAQPMSVSANLPNSAGPAGSVRIAADGSTAAFVPANRALSWQTVDPNGEPVVRERVWVTLQAGEIRTCAGCHGENTRNQAGEPTPTNQPQALRELMRHWKQAYGTSARRRTGSAPLSPGNG</sequence>
<dbReference type="Proteomes" id="UP001160550">
    <property type="component" value="Unassembled WGS sequence"/>
</dbReference>
<keyword evidence="5" id="KW-1185">Reference proteome</keyword>
<accession>A0ABT6MN87</accession>
<comment type="caution">
    <text evidence="4">The sequence shown here is derived from an EMBL/GenBank/DDBJ whole genome shotgun (WGS) entry which is preliminary data.</text>
</comment>
<keyword evidence="2" id="KW-0732">Signal</keyword>
<evidence type="ECO:0000313" key="5">
    <source>
        <dbReference type="Proteomes" id="UP001160550"/>
    </source>
</evidence>
<name>A0ABT6MN87_9GAMM</name>
<protein>
    <recommendedName>
        <fullName evidence="3">Hydrazine synthase alpha subunit middle domain-containing protein</fullName>
    </recommendedName>
</protein>
<reference evidence="4" key="1">
    <citation type="journal article" date="2007" name="Int. J. Syst. Evol. Microbiol.">
        <title>Luteimonas composti sp. nov., a moderately thermophilic bacterium isolated from food waste.</title>
        <authorList>
            <person name="Young C.C."/>
            <person name="Kampfer P."/>
            <person name="Chen W.M."/>
            <person name="Yen W.S."/>
            <person name="Arun A.B."/>
            <person name="Lai W.A."/>
            <person name="Shen F.T."/>
            <person name="Rekha P.D."/>
            <person name="Lin K.Y."/>
            <person name="Chou J.H."/>
        </authorList>
    </citation>
    <scope>NUCLEOTIDE SEQUENCE</scope>
    <source>
        <strain evidence="4">CC-YY355</strain>
    </source>
</reference>
<reference evidence="4" key="2">
    <citation type="submission" date="2023-04" db="EMBL/GenBank/DDBJ databases">
        <authorList>
            <person name="Sun J.-Q."/>
        </authorList>
    </citation>
    <scope>NUCLEOTIDE SEQUENCE</scope>
    <source>
        <strain evidence="4">CC-YY355</strain>
    </source>
</reference>
<organism evidence="4 5">
    <name type="scientific">Luteimonas composti</name>
    <dbReference type="NCBI Taxonomy" id="398257"/>
    <lineage>
        <taxon>Bacteria</taxon>
        <taxon>Pseudomonadati</taxon>
        <taxon>Pseudomonadota</taxon>
        <taxon>Gammaproteobacteria</taxon>
        <taxon>Lysobacterales</taxon>
        <taxon>Lysobacteraceae</taxon>
        <taxon>Luteimonas</taxon>
    </lineage>
</organism>
<evidence type="ECO:0000313" key="4">
    <source>
        <dbReference type="EMBL" id="MDH7452059.1"/>
    </source>
</evidence>
<evidence type="ECO:0000256" key="2">
    <source>
        <dbReference type="SAM" id="SignalP"/>
    </source>
</evidence>
<evidence type="ECO:0000259" key="3">
    <source>
        <dbReference type="Pfam" id="PF18582"/>
    </source>
</evidence>
<dbReference type="InterPro" id="IPR040698">
    <property type="entry name" value="HZS_alpha_mid"/>
</dbReference>
<feature type="chain" id="PRO_5046825418" description="Hydrazine synthase alpha subunit middle domain-containing protein" evidence="2">
    <location>
        <begin position="22"/>
        <end position="759"/>
    </location>
</feature>
<dbReference type="EMBL" id="JARYGX010000008">
    <property type="protein sequence ID" value="MDH7452059.1"/>
    <property type="molecule type" value="Genomic_DNA"/>
</dbReference>
<feature type="signal peptide" evidence="2">
    <location>
        <begin position="1"/>
        <end position="21"/>
    </location>
</feature>
<dbReference type="SUPFAM" id="SSF82171">
    <property type="entry name" value="DPP6 N-terminal domain-like"/>
    <property type="match status" value="1"/>
</dbReference>
<evidence type="ECO:0000256" key="1">
    <source>
        <dbReference type="SAM" id="MobiDB-lite"/>
    </source>
</evidence>
<gene>
    <name evidence="4" type="ORF">QF205_03055</name>
</gene>
<dbReference type="PROSITE" id="PS51257">
    <property type="entry name" value="PROKAR_LIPOPROTEIN"/>
    <property type="match status" value="1"/>
</dbReference>
<feature type="domain" description="Hydrazine synthase alpha subunit middle" evidence="3">
    <location>
        <begin position="653"/>
        <end position="710"/>
    </location>
</feature>
<proteinExistence type="predicted"/>
<dbReference type="RefSeq" id="WP_280941265.1">
    <property type="nucleotide sequence ID" value="NZ_JARYGX010000008.1"/>
</dbReference>
<feature type="region of interest" description="Disordered" evidence="1">
    <location>
        <begin position="584"/>
        <end position="603"/>
    </location>
</feature>